<organism evidence="2 3">
    <name type="scientific">Streptomyces lasiicapitis</name>
    <dbReference type="NCBI Taxonomy" id="1923961"/>
    <lineage>
        <taxon>Bacteria</taxon>
        <taxon>Bacillati</taxon>
        <taxon>Actinomycetota</taxon>
        <taxon>Actinomycetes</taxon>
        <taxon>Kitasatosporales</taxon>
        <taxon>Streptomycetaceae</taxon>
        <taxon>Streptomyces</taxon>
    </lineage>
</organism>
<accession>A0ABQ2MPT0</accession>
<dbReference type="Proteomes" id="UP000656881">
    <property type="component" value="Unassembled WGS sequence"/>
</dbReference>
<dbReference type="PANTHER" id="PTHR33627">
    <property type="entry name" value="TRANSPOSASE"/>
    <property type="match status" value="1"/>
</dbReference>
<dbReference type="PANTHER" id="PTHR33627:SF1">
    <property type="entry name" value="TRANSPOSASE"/>
    <property type="match status" value="1"/>
</dbReference>
<dbReference type="InterPro" id="IPR039365">
    <property type="entry name" value="IS701-like"/>
</dbReference>
<comment type="caution">
    <text evidence="2">The sequence shown here is derived from an EMBL/GenBank/DDBJ whole genome shotgun (WGS) entry which is preliminary data.</text>
</comment>
<dbReference type="EMBL" id="BMNG01000015">
    <property type="protein sequence ID" value="GGO54043.1"/>
    <property type="molecule type" value="Genomic_DNA"/>
</dbReference>
<keyword evidence="3" id="KW-1185">Reference proteome</keyword>
<reference evidence="3" key="1">
    <citation type="journal article" date="2019" name="Int. J. Syst. Evol. Microbiol.">
        <title>The Global Catalogue of Microorganisms (GCM) 10K type strain sequencing project: providing services to taxonomists for standard genome sequencing and annotation.</title>
        <authorList>
            <consortium name="The Broad Institute Genomics Platform"/>
            <consortium name="The Broad Institute Genome Sequencing Center for Infectious Disease"/>
            <person name="Wu L."/>
            <person name="Ma J."/>
        </authorList>
    </citation>
    <scope>NUCLEOTIDE SEQUENCE [LARGE SCALE GENOMIC DNA]</scope>
    <source>
        <strain evidence="3">CGMCC 4.7349</strain>
    </source>
</reference>
<name>A0ABQ2MPT0_9ACTN</name>
<gene>
    <name evidence="2" type="ORF">GCM10012286_62880</name>
</gene>
<dbReference type="SUPFAM" id="SSF141571">
    <property type="entry name" value="Pentapeptide repeat-like"/>
    <property type="match status" value="1"/>
</dbReference>
<evidence type="ECO:0000313" key="2">
    <source>
        <dbReference type="EMBL" id="GGO54043.1"/>
    </source>
</evidence>
<dbReference type="Pfam" id="PF13546">
    <property type="entry name" value="DDE_5"/>
    <property type="match status" value="1"/>
</dbReference>
<evidence type="ECO:0000313" key="3">
    <source>
        <dbReference type="Proteomes" id="UP000656881"/>
    </source>
</evidence>
<dbReference type="InterPro" id="IPR038721">
    <property type="entry name" value="IS701-like_DDE_dom"/>
</dbReference>
<sequence>MVEYLRDPDAVLVVDETGDLKEGTATVGVQRQYTGTAGRVENAQVAVYLVTPPPADTPPSTEPCMCRTRGPRHRTAAGARASPTALTEARLFGATPPKANLAGAGPPETHLAGATLPRARLHQVDLSNTRGLMPGQAAPAALWFCFGRPR</sequence>
<proteinExistence type="predicted"/>
<protein>
    <recommendedName>
        <fullName evidence="1">Transposase IS701-like DDE domain-containing protein</fullName>
    </recommendedName>
</protein>
<feature type="domain" description="Transposase IS701-like DDE" evidence="1">
    <location>
        <begin position="2"/>
        <end position="50"/>
    </location>
</feature>
<evidence type="ECO:0000259" key="1">
    <source>
        <dbReference type="Pfam" id="PF13546"/>
    </source>
</evidence>